<dbReference type="AlphaFoldDB" id="A0A822YC43"/>
<comment type="caution">
    <text evidence="2">The sequence shown here is derived from an EMBL/GenBank/DDBJ whole genome shotgun (WGS) entry which is preliminary data.</text>
</comment>
<proteinExistence type="predicted"/>
<sequence length="100" mass="11579">MTSERKHSLLRRGGVQPSAVPAQINNDIRKKTHFVEKEPWNEKQQKKGRTGPLERGIHGFCVTFHRDGRRIYRRYGSWNSSFEGETSLSTSCSDKPDRFS</sequence>
<evidence type="ECO:0000313" key="3">
    <source>
        <dbReference type="Proteomes" id="UP000607653"/>
    </source>
</evidence>
<protein>
    <submittedName>
        <fullName evidence="2">Uncharacterized protein</fullName>
    </submittedName>
</protein>
<organism evidence="2 3">
    <name type="scientific">Nelumbo nucifera</name>
    <name type="common">Sacred lotus</name>
    <dbReference type="NCBI Taxonomy" id="4432"/>
    <lineage>
        <taxon>Eukaryota</taxon>
        <taxon>Viridiplantae</taxon>
        <taxon>Streptophyta</taxon>
        <taxon>Embryophyta</taxon>
        <taxon>Tracheophyta</taxon>
        <taxon>Spermatophyta</taxon>
        <taxon>Magnoliopsida</taxon>
        <taxon>Proteales</taxon>
        <taxon>Nelumbonaceae</taxon>
        <taxon>Nelumbo</taxon>
    </lineage>
</organism>
<keyword evidence="3" id="KW-1185">Reference proteome</keyword>
<evidence type="ECO:0000313" key="2">
    <source>
        <dbReference type="EMBL" id="DAD29091.1"/>
    </source>
</evidence>
<name>A0A822YC43_NELNU</name>
<feature type="region of interest" description="Disordered" evidence="1">
    <location>
        <begin position="80"/>
        <end position="100"/>
    </location>
</feature>
<evidence type="ECO:0000256" key="1">
    <source>
        <dbReference type="SAM" id="MobiDB-lite"/>
    </source>
</evidence>
<dbReference type="Proteomes" id="UP000607653">
    <property type="component" value="Unassembled WGS sequence"/>
</dbReference>
<gene>
    <name evidence="2" type="ORF">HUJ06_030559</name>
</gene>
<dbReference type="EMBL" id="DUZY01000002">
    <property type="protein sequence ID" value="DAD29091.1"/>
    <property type="molecule type" value="Genomic_DNA"/>
</dbReference>
<feature type="compositionally biased region" description="Polar residues" evidence="1">
    <location>
        <begin position="80"/>
        <end position="93"/>
    </location>
</feature>
<accession>A0A822YC43</accession>
<reference evidence="2 3" key="1">
    <citation type="journal article" date="2020" name="Mol. Biol. Evol.">
        <title>Distinct Expression and Methylation Patterns for Genes with Different Fates following a Single Whole-Genome Duplication in Flowering Plants.</title>
        <authorList>
            <person name="Shi T."/>
            <person name="Rahmani R.S."/>
            <person name="Gugger P.F."/>
            <person name="Wang M."/>
            <person name="Li H."/>
            <person name="Zhang Y."/>
            <person name="Li Z."/>
            <person name="Wang Q."/>
            <person name="Van de Peer Y."/>
            <person name="Marchal K."/>
            <person name="Chen J."/>
        </authorList>
    </citation>
    <scope>NUCLEOTIDE SEQUENCE [LARGE SCALE GENOMIC DNA]</scope>
    <source>
        <tissue evidence="2">Leaf</tissue>
    </source>
</reference>